<accession>A0A158GWE6</accession>
<protein>
    <recommendedName>
        <fullName evidence="3">Transposase Tn5 dimerisation domain-containing protein</fullName>
    </recommendedName>
</protein>
<dbReference type="AlphaFoldDB" id="A0A158GWE6"/>
<evidence type="ECO:0000313" key="1">
    <source>
        <dbReference type="EMBL" id="SAL36504.1"/>
    </source>
</evidence>
<evidence type="ECO:0000313" key="2">
    <source>
        <dbReference type="Proteomes" id="UP000054683"/>
    </source>
</evidence>
<organism evidence="1 2">
    <name type="scientific">Caballeronia udeis</name>
    <dbReference type="NCBI Taxonomy" id="1232866"/>
    <lineage>
        <taxon>Bacteria</taxon>
        <taxon>Pseudomonadati</taxon>
        <taxon>Pseudomonadota</taxon>
        <taxon>Betaproteobacteria</taxon>
        <taxon>Burkholderiales</taxon>
        <taxon>Burkholderiaceae</taxon>
        <taxon>Caballeronia</taxon>
    </lineage>
</organism>
<sequence length="40" mass="4765">MLGGYLNRKHDLPPGPTVIWRGFLLLHEITKIYQLFRQIE</sequence>
<dbReference type="SUPFAM" id="SSF53098">
    <property type="entry name" value="Ribonuclease H-like"/>
    <property type="match status" value="1"/>
</dbReference>
<evidence type="ECO:0008006" key="3">
    <source>
        <dbReference type="Google" id="ProtNLM"/>
    </source>
</evidence>
<dbReference type="InterPro" id="IPR014737">
    <property type="entry name" value="Transposase_Tn5-like_C"/>
</dbReference>
<gene>
    <name evidence="1" type="ORF">AWB69_03499</name>
</gene>
<name>A0A158GWE6_9BURK</name>
<dbReference type="Proteomes" id="UP000054683">
    <property type="component" value="Unassembled WGS sequence"/>
</dbReference>
<dbReference type="Gene3D" id="1.10.740.10">
    <property type="entry name" value="Transferase Inhibitor Protein From Tn5, Chain"/>
    <property type="match status" value="1"/>
</dbReference>
<proteinExistence type="predicted"/>
<dbReference type="InterPro" id="IPR012337">
    <property type="entry name" value="RNaseH-like_sf"/>
</dbReference>
<reference evidence="1 2" key="1">
    <citation type="submission" date="2016-01" db="EMBL/GenBank/DDBJ databases">
        <authorList>
            <person name="Oliw E.H."/>
        </authorList>
    </citation>
    <scope>NUCLEOTIDE SEQUENCE [LARGE SCALE GENOMIC DNA]</scope>
    <source>
        <strain evidence="1">LMG 27134</strain>
    </source>
</reference>
<dbReference type="EMBL" id="FCOK02000021">
    <property type="protein sequence ID" value="SAL36504.1"/>
    <property type="molecule type" value="Genomic_DNA"/>
</dbReference>